<dbReference type="NCBIfam" id="TIGR03373">
    <property type="entry name" value="VI_minor_4"/>
    <property type="match status" value="1"/>
</dbReference>
<keyword evidence="2" id="KW-1185">Reference proteome</keyword>
<dbReference type="Gene3D" id="3.40.1730.10">
    <property type="entry name" value="pa0076 domain"/>
    <property type="match status" value="1"/>
</dbReference>
<dbReference type="RefSeq" id="WP_175147611.1">
    <property type="nucleotide sequence ID" value="NZ_CADIKK010000001.1"/>
</dbReference>
<evidence type="ECO:0000313" key="1">
    <source>
        <dbReference type="EMBL" id="CAB3775810.1"/>
    </source>
</evidence>
<reference evidence="1 2" key="1">
    <citation type="submission" date="2020-04" db="EMBL/GenBank/DDBJ databases">
        <authorList>
            <person name="De Canck E."/>
        </authorList>
    </citation>
    <scope>NUCLEOTIDE SEQUENCE [LARGE SCALE GENOMIC DNA]</scope>
    <source>
        <strain evidence="1 2">LMG 28614</strain>
    </source>
</reference>
<sequence>MSGVVGFYGKLPGAGDFVRRRLPSDFVDGWDRHFQRAVDTGRREMGERWTAEWRHGTAWRFVLPPQVCGNGSWCGLTGPAVDRLGRAFPMVLATPCDGDVARIFGQDAWFDALECVYRSAQHEPVGVETFDAGVAALPHPLADASDLSAFWRGLPWDSGQWQLEMPGGAAAGVILTEAWRQLCLRPGPWCLWWTEGAARLLATRGLPRSHAALLDALRAQRYDEVEVADGLADGFGERSAGGLPSVAPPSHDATQTIRSDWLADDAPRGRAASDKWREHSTGDPLTATLTASRIDATDPARGDVTVASVDGASWFDGSRTAQDTAQDTAEAGDTMLWLDNGRMLVLSADDGPYDARRAAARGIRETVAASAPDPVSLRVGLMSLHARLRGASHDAPGTANENGVAIVVRFDGTYAHLLRVGAAVLWHWRRGQLQAPFVERAAGAGGEFEDLLFGDAWLNMPGIGTAGGPDCDEATLRLAPGDRLLLLATRELTQLPPDCLAEALALTTCDDARAHLAIRAGLGRPSAQWPLAVVEVQP</sequence>
<dbReference type="InterPro" id="IPR017748">
    <property type="entry name" value="TagF"/>
</dbReference>
<proteinExistence type="predicted"/>
<dbReference type="Pfam" id="PF09867">
    <property type="entry name" value="TagF_N"/>
    <property type="match status" value="1"/>
</dbReference>
<protein>
    <recommendedName>
        <fullName evidence="3">Type VI secretion system-associated protein TagF</fullName>
    </recommendedName>
</protein>
<organism evidence="1 2">
    <name type="scientific">Paraburkholderia ultramafica</name>
    <dbReference type="NCBI Taxonomy" id="1544867"/>
    <lineage>
        <taxon>Bacteria</taxon>
        <taxon>Pseudomonadati</taxon>
        <taxon>Pseudomonadota</taxon>
        <taxon>Betaproteobacteria</taxon>
        <taxon>Burkholderiales</taxon>
        <taxon>Burkholderiaceae</taxon>
        <taxon>Paraburkholderia</taxon>
    </lineage>
</organism>
<evidence type="ECO:0008006" key="3">
    <source>
        <dbReference type="Google" id="ProtNLM"/>
    </source>
</evidence>
<dbReference type="Proteomes" id="UP000494365">
    <property type="component" value="Unassembled WGS sequence"/>
</dbReference>
<gene>
    <name evidence="1" type="ORF">LMG28614_00089</name>
</gene>
<dbReference type="EMBL" id="CADIKK010000001">
    <property type="protein sequence ID" value="CAB3775810.1"/>
    <property type="molecule type" value="Genomic_DNA"/>
</dbReference>
<dbReference type="InterPro" id="IPR038225">
    <property type="entry name" value="TagF_sf"/>
</dbReference>
<accession>A0A6S7AU96</accession>
<evidence type="ECO:0000313" key="2">
    <source>
        <dbReference type="Proteomes" id="UP000494365"/>
    </source>
</evidence>
<dbReference type="AlphaFoldDB" id="A0A6S7AU96"/>
<name>A0A6S7AU96_9BURK</name>